<protein>
    <submittedName>
        <fullName evidence="2">Uncharacterized protein</fullName>
    </submittedName>
</protein>
<comment type="caution">
    <text evidence="2">The sequence shown here is derived from an EMBL/GenBank/DDBJ whole genome shotgun (WGS) entry which is preliminary data.</text>
</comment>
<dbReference type="Gene3D" id="1.10.287.1080">
    <property type="entry name" value="MazG-like"/>
    <property type="match status" value="1"/>
</dbReference>
<feature type="compositionally biased region" description="Polar residues" evidence="1">
    <location>
        <begin position="210"/>
        <end position="230"/>
    </location>
</feature>
<dbReference type="STRING" id="1157962.A0A250XJC1"/>
<dbReference type="InterPro" id="IPR025984">
    <property type="entry name" value="DCTPP"/>
</dbReference>
<dbReference type="PANTHER" id="PTHR14552:SF21">
    <property type="entry name" value="DCTP PYROPHOSPHATASE 1"/>
    <property type="match status" value="1"/>
</dbReference>
<name>A0A250XJC1_9CHLO</name>
<dbReference type="Pfam" id="PF12643">
    <property type="entry name" value="MazG-like"/>
    <property type="match status" value="1"/>
</dbReference>
<sequence length="504" mass="54934">MNWDSAEHLSVAANLLTENERNESLFVNEFPDNEDESEEPCDDSLTLEEIRQAQSQFVKARDWEQFHTPRNLVMALVGEVGELAEIFQWKGEVKPGLPEFKAEERVHLGEEISDVLLYLIRLADVCGVNVSQAVTDKIQKNARKYPADKCRGSCAKYTTLGNSLPSSSARPREVPGIVATPAIPSSVAVPAAVCTVLSPSSSSAQRMSSQVNAAHSPNKSGSPVSQTGNPGSLGASGDTLTPCFTTTSMGSADDASKRKRFKEDQLEALTDIAEQYNWSLSSVTHADRKRLMVQYCITKERMQNFFNNRKPKEMKRLRPSQTLNPSSDPTLSHAPGASYPVTYLDLSDPIPGNQPDVSSLTAAAESIVLELQQHVAAAAAGSSSMQALLNGGSSNQACNTSAPLQPSSIEPVSSPAVEALTDASPHPMQHQPLLMVPGVPTLPSTSLPMVMPGAGPPQMLMDMQQQMQQQMHHFQMMHQQHMMQQHMVQQQAIMESLHAQQQQR</sequence>
<dbReference type="AlphaFoldDB" id="A0A250XJC1"/>
<proteinExistence type="predicted"/>
<evidence type="ECO:0000313" key="3">
    <source>
        <dbReference type="Proteomes" id="UP000232323"/>
    </source>
</evidence>
<dbReference type="SUPFAM" id="SSF46689">
    <property type="entry name" value="Homeodomain-like"/>
    <property type="match status" value="1"/>
</dbReference>
<gene>
    <name evidence="2" type="ORF">CEUSTIGMA_g10594.t1</name>
</gene>
<dbReference type="CDD" id="cd11537">
    <property type="entry name" value="NTP-PPase_RS21-C6_like"/>
    <property type="match status" value="1"/>
</dbReference>
<dbReference type="InterPro" id="IPR009057">
    <property type="entry name" value="Homeodomain-like_sf"/>
</dbReference>
<feature type="compositionally biased region" description="Polar residues" evidence="1">
    <location>
        <begin position="238"/>
        <end position="250"/>
    </location>
</feature>
<reference evidence="2 3" key="1">
    <citation type="submission" date="2017-08" db="EMBL/GenBank/DDBJ databases">
        <title>Acidophilic green algal genome provides insights into adaptation to an acidic environment.</title>
        <authorList>
            <person name="Hirooka S."/>
            <person name="Hirose Y."/>
            <person name="Kanesaki Y."/>
            <person name="Higuchi S."/>
            <person name="Fujiwara T."/>
            <person name="Onuma R."/>
            <person name="Era A."/>
            <person name="Ohbayashi R."/>
            <person name="Uzuka A."/>
            <person name="Nozaki H."/>
            <person name="Yoshikawa H."/>
            <person name="Miyagishima S.Y."/>
        </authorList>
    </citation>
    <scope>NUCLEOTIDE SEQUENCE [LARGE SCALE GENOMIC DNA]</scope>
    <source>
        <strain evidence="2 3">NIES-2499</strain>
    </source>
</reference>
<dbReference type="Proteomes" id="UP000232323">
    <property type="component" value="Unassembled WGS sequence"/>
</dbReference>
<evidence type="ECO:0000256" key="1">
    <source>
        <dbReference type="SAM" id="MobiDB-lite"/>
    </source>
</evidence>
<keyword evidence="3" id="KW-1185">Reference proteome</keyword>
<dbReference type="GO" id="GO:0009143">
    <property type="term" value="P:nucleoside triphosphate catabolic process"/>
    <property type="evidence" value="ECO:0007669"/>
    <property type="project" value="InterPro"/>
</dbReference>
<feature type="region of interest" description="Disordered" evidence="1">
    <location>
        <begin position="205"/>
        <end position="258"/>
    </location>
</feature>
<dbReference type="GO" id="GO:0047429">
    <property type="term" value="F:nucleoside triphosphate diphosphatase activity"/>
    <property type="evidence" value="ECO:0007669"/>
    <property type="project" value="InterPro"/>
</dbReference>
<dbReference type="SUPFAM" id="SSF101386">
    <property type="entry name" value="all-alpha NTP pyrophosphatases"/>
    <property type="match status" value="1"/>
</dbReference>
<feature type="region of interest" description="Disordered" evidence="1">
    <location>
        <begin position="314"/>
        <end position="336"/>
    </location>
</feature>
<feature type="compositionally biased region" description="Polar residues" evidence="1">
    <location>
        <begin position="319"/>
        <end position="330"/>
    </location>
</feature>
<dbReference type="EMBL" id="BEGY01000093">
    <property type="protein sequence ID" value="GAX83168.1"/>
    <property type="molecule type" value="Genomic_DNA"/>
</dbReference>
<organism evidence="2 3">
    <name type="scientific">Chlamydomonas eustigma</name>
    <dbReference type="NCBI Taxonomy" id="1157962"/>
    <lineage>
        <taxon>Eukaryota</taxon>
        <taxon>Viridiplantae</taxon>
        <taxon>Chlorophyta</taxon>
        <taxon>core chlorophytes</taxon>
        <taxon>Chlorophyceae</taxon>
        <taxon>CS clade</taxon>
        <taxon>Chlamydomonadales</taxon>
        <taxon>Chlamydomonadaceae</taxon>
        <taxon>Chlamydomonas</taxon>
    </lineage>
</organism>
<accession>A0A250XJC1</accession>
<evidence type="ECO:0000313" key="2">
    <source>
        <dbReference type="EMBL" id="GAX83168.1"/>
    </source>
</evidence>
<dbReference type="Gene3D" id="1.10.10.60">
    <property type="entry name" value="Homeodomain-like"/>
    <property type="match status" value="1"/>
</dbReference>
<dbReference type="PANTHER" id="PTHR14552">
    <property type="match status" value="1"/>
</dbReference>
<dbReference type="OrthoDB" id="411123at2759"/>